<accession>A0A4C1SCV8</accession>
<reference evidence="1 2" key="1">
    <citation type="journal article" date="2019" name="Commun. Biol.">
        <title>The bagworm genome reveals a unique fibroin gene that provides high tensile strength.</title>
        <authorList>
            <person name="Kono N."/>
            <person name="Nakamura H."/>
            <person name="Ohtoshi R."/>
            <person name="Tomita M."/>
            <person name="Numata K."/>
            <person name="Arakawa K."/>
        </authorList>
    </citation>
    <scope>NUCLEOTIDE SEQUENCE [LARGE SCALE GENOMIC DNA]</scope>
</reference>
<comment type="caution">
    <text evidence="1">The sequence shown here is derived from an EMBL/GenBank/DDBJ whole genome shotgun (WGS) entry which is preliminary data.</text>
</comment>
<keyword evidence="2" id="KW-1185">Reference proteome</keyword>
<dbReference type="EMBL" id="BGZK01000004">
    <property type="protein sequence ID" value="GBO99904.1"/>
    <property type="molecule type" value="Genomic_DNA"/>
</dbReference>
<name>A0A4C1SCV8_EUMVA</name>
<protein>
    <submittedName>
        <fullName evidence="1">Uncharacterized protein</fullName>
    </submittedName>
</protein>
<gene>
    <name evidence="1" type="ORF">EVAR_74277_1</name>
</gene>
<sequence>MKTTPIGGRNKKTAQCFIVSKRRISQPTKVRDESRDERKFNSDIRKLKLFPCKFRKPVKCANKSLGSLPSAMNLIRIALNVSILKSAANPNRIFRVAKQTDVRIQGMSALHSSLIENQVGFRSRLLLSKRETQEHH</sequence>
<organism evidence="1 2">
    <name type="scientific">Eumeta variegata</name>
    <name type="common">Bagworm moth</name>
    <name type="synonym">Eumeta japonica</name>
    <dbReference type="NCBI Taxonomy" id="151549"/>
    <lineage>
        <taxon>Eukaryota</taxon>
        <taxon>Metazoa</taxon>
        <taxon>Ecdysozoa</taxon>
        <taxon>Arthropoda</taxon>
        <taxon>Hexapoda</taxon>
        <taxon>Insecta</taxon>
        <taxon>Pterygota</taxon>
        <taxon>Neoptera</taxon>
        <taxon>Endopterygota</taxon>
        <taxon>Lepidoptera</taxon>
        <taxon>Glossata</taxon>
        <taxon>Ditrysia</taxon>
        <taxon>Tineoidea</taxon>
        <taxon>Psychidae</taxon>
        <taxon>Oiketicinae</taxon>
        <taxon>Eumeta</taxon>
    </lineage>
</organism>
<dbReference type="AlphaFoldDB" id="A0A4C1SCV8"/>
<evidence type="ECO:0000313" key="2">
    <source>
        <dbReference type="Proteomes" id="UP000299102"/>
    </source>
</evidence>
<dbReference type="Proteomes" id="UP000299102">
    <property type="component" value="Unassembled WGS sequence"/>
</dbReference>
<proteinExistence type="predicted"/>
<evidence type="ECO:0000313" key="1">
    <source>
        <dbReference type="EMBL" id="GBO99904.1"/>
    </source>
</evidence>